<comment type="caution">
    <text evidence="1">The sequence shown here is derived from an EMBL/GenBank/DDBJ whole genome shotgun (WGS) entry which is preliminary data.</text>
</comment>
<organism evidence="1 2">
    <name type="scientific">Tothia fuscella</name>
    <dbReference type="NCBI Taxonomy" id="1048955"/>
    <lineage>
        <taxon>Eukaryota</taxon>
        <taxon>Fungi</taxon>
        <taxon>Dikarya</taxon>
        <taxon>Ascomycota</taxon>
        <taxon>Pezizomycotina</taxon>
        <taxon>Dothideomycetes</taxon>
        <taxon>Pleosporomycetidae</taxon>
        <taxon>Venturiales</taxon>
        <taxon>Cylindrosympodiaceae</taxon>
        <taxon>Tothia</taxon>
    </lineage>
</organism>
<proteinExistence type="predicted"/>
<dbReference type="AlphaFoldDB" id="A0A9P4U5F3"/>
<name>A0A9P4U5F3_9PEZI</name>
<keyword evidence="2" id="KW-1185">Reference proteome</keyword>
<evidence type="ECO:0000313" key="1">
    <source>
        <dbReference type="EMBL" id="KAF2437048.1"/>
    </source>
</evidence>
<evidence type="ECO:0000313" key="2">
    <source>
        <dbReference type="Proteomes" id="UP000800235"/>
    </source>
</evidence>
<gene>
    <name evidence="1" type="ORF">EJ08DRAFT_644578</name>
</gene>
<accession>A0A9P4U5F3</accession>
<dbReference type="Proteomes" id="UP000800235">
    <property type="component" value="Unassembled WGS sequence"/>
</dbReference>
<dbReference type="OrthoDB" id="5194044at2759"/>
<dbReference type="EMBL" id="MU007009">
    <property type="protein sequence ID" value="KAF2437048.1"/>
    <property type="molecule type" value="Genomic_DNA"/>
</dbReference>
<protein>
    <submittedName>
        <fullName evidence="1">Uncharacterized protein</fullName>
    </submittedName>
</protein>
<reference evidence="1" key="1">
    <citation type="journal article" date="2020" name="Stud. Mycol.">
        <title>101 Dothideomycetes genomes: a test case for predicting lifestyles and emergence of pathogens.</title>
        <authorList>
            <person name="Haridas S."/>
            <person name="Albert R."/>
            <person name="Binder M."/>
            <person name="Bloem J."/>
            <person name="Labutti K."/>
            <person name="Salamov A."/>
            <person name="Andreopoulos B."/>
            <person name="Baker S."/>
            <person name="Barry K."/>
            <person name="Bills G."/>
            <person name="Bluhm B."/>
            <person name="Cannon C."/>
            <person name="Castanera R."/>
            <person name="Culley D."/>
            <person name="Daum C."/>
            <person name="Ezra D."/>
            <person name="Gonzalez J."/>
            <person name="Henrissat B."/>
            <person name="Kuo A."/>
            <person name="Liang C."/>
            <person name="Lipzen A."/>
            <person name="Lutzoni F."/>
            <person name="Magnuson J."/>
            <person name="Mondo S."/>
            <person name="Nolan M."/>
            <person name="Ohm R."/>
            <person name="Pangilinan J."/>
            <person name="Park H.-J."/>
            <person name="Ramirez L."/>
            <person name="Alfaro M."/>
            <person name="Sun H."/>
            <person name="Tritt A."/>
            <person name="Yoshinaga Y."/>
            <person name="Zwiers L.-H."/>
            <person name="Turgeon B."/>
            <person name="Goodwin S."/>
            <person name="Spatafora J."/>
            <person name="Crous P."/>
            <person name="Grigoriev I."/>
        </authorList>
    </citation>
    <scope>NUCLEOTIDE SEQUENCE</scope>
    <source>
        <strain evidence="1">CBS 130266</strain>
    </source>
</reference>
<sequence>MTLEEPPKHRKKKVKKRVTWYTPTQPNVQYYPVAAPAAPPPAPAPPAPAPIYYPQPQPAYYPYPTGYYPPAPPAPALAAAPKKYDWWGRTRDEVLHDNQVAAAATGGNDAHQWAPQGVADDTMFHVLEKDGVSQTLYPIGTIKSLKGYWNTHNGVLYFVRNKD</sequence>